<dbReference type="InterPro" id="IPR051684">
    <property type="entry name" value="Electron_Trans/Redox"/>
</dbReference>
<dbReference type="PROSITE" id="PS00198">
    <property type="entry name" value="4FE4S_FER_1"/>
    <property type="match status" value="1"/>
</dbReference>
<feature type="region of interest" description="Disordered" evidence="7">
    <location>
        <begin position="1"/>
        <end position="22"/>
    </location>
</feature>
<dbReference type="InterPro" id="IPR017900">
    <property type="entry name" value="4Fe4S_Fe_S_CS"/>
</dbReference>
<dbReference type="Gene3D" id="2.60.40.10">
    <property type="entry name" value="Immunoglobulins"/>
    <property type="match status" value="1"/>
</dbReference>
<dbReference type="PANTHER" id="PTHR30176">
    <property type="entry name" value="FERREDOXIN-TYPE PROTEIN NAPH"/>
    <property type="match status" value="1"/>
</dbReference>
<gene>
    <name evidence="10" type="ORF">HY29_06635</name>
</gene>
<evidence type="ECO:0000259" key="9">
    <source>
        <dbReference type="PROSITE" id="PS51379"/>
    </source>
</evidence>
<accession>A0A062TZV4</accession>
<dbReference type="EMBL" id="AWFF01000098">
    <property type="protein sequence ID" value="KCZ51023.1"/>
    <property type="molecule type" value="Genomic_DNA"/>
</dbReference>
<proteinExistence type="predicted"/>
<dbReference type="RefSeq" id="WP_081811486.1">
    <property type="nucleotide sequence ID" value="NZ_AWFF01000098.1"/>
</dbReference>
<dbReference type="SUPFAM" id="SSF54862">
    <property type="entry name" value="4Fe-4S ferredoxins"/>
    <property type="match status" value="1"/>
</dbReference>
<keyword evidence="5" id="KW-0408">Iron</keyword>
<evidence type="ECO:0000256" key="2">
    <source>
        <dbReference type="ARBA" id="ARBA00022485"/>
    </source>
</evidence>
<reference evidence="10 11" key="1">
    <citation type="journal article" date="2014" name="Antonie Van Leeuwenhoek">
        <title>Hyphomonas beringensis sp. nov. and Hyphomonas chukchiensis sp. nov., isolated from surface seawater of the Bering Sea and Chukchi Sea.</title>
        <authorList>
            <person name="Li C."/>
            <person name="Lai Q."/>
            <person name="Li G."/>
            <person name="Dong C."/>
            <person name="Wang J."/>
            <person name="Liao Y."/>
            <person name="Shao Z."/>
        </authorList>
    </citation>
    <scope>NUCLEOTIDE SEQUENCE [LARGE SCALE GENOMIC DNA]</scope>
    <source>
        <strain evidence="10 11">25B14_1</strain>
    </source>
</reference>
<dbReference type="PATRIC" id="fig|1280946.3.peg.3422"/>
<keyword evidence="4" id="KW-0249">Electron transport</keyword>
<feature type="transmembrane region" description="Helical" evidence="8">
    <location>
        <begin position="45"/>
        <end position="64"/>
    </location>
</feature>
<evidence type="ECO:0000256" key="4">
    <source>
        <dbReference type="ARBA" id="ARBA00022982"/>
    </source>
</evidence>
<keyword evidence="8" id="KW-0472">Membrane</keyword>
<dbReference type="STRING" id="1280946.HY29_06635"/>
<evidence type="ECO:0000256" key="6">
    <source>
        <dbReference type="ARBA" id="ARBA00023014"/>
    </source>
</evidence>
<keyword evidence="8" id="KW-0812">Transmembrane</keyword>
<name>A0A062TZV4_9PROT</name>
<dbReference type="InterPro" id="IPR013783">
    <property type="entry name" value="Ig-like_fold"/>
</dbReference>
<dbReference type="Gene3D" id="1.10.1060.10">
    <property type="entry name" value="Alpha-helical ferredoxin"/>
    <property type="match status" value="1"/>
</dbReference>
<dbReference type="eggNOG" id="COG0348">
    <property type="taxonomic scope" value="Bacteria"/>
</dbReference>
<evidence type="ECO:0000256" key="1">
    <source>
        <dbReference type="ARBA" id="ARBA00022448"/>
    </source>
</evidence>
<keyword evidence="3" id="KW-0479">Metal-binding</keyword>
<dbReference type="InterPro" id="IPR014116">
    <property type="entry name" value="Cyt_c_oxidase_cbb3_FixG"/>
</dbReference>
<feature type="transmembrane region" description="Helical" evidence="8">
    <location>
        <begin position="353"/>
        <end position="371"/>
    </location>
</feature>
<keyword evidence="6" id="KW-0411">Iron-sulfur</keyword>
<feature type="transmembrane region" description="Helical" evidence="8">
    <location>
        <begin position="209"/>
        <end position="226"/>
    </location>
</feature>
<dbReference type="Pfam" id="PF12801">
    <property type="entry name" value="Fer4_5"/>
    <property type="match status" value="1"/>
</dbReference>
<keyword evidence="1" id="KW-0813">Transport</keyword>
<dbReference type="PANTHER" id="PTHR30176:SF3">
    <property type="entry name" value="FERREDOXIN-TYPE PROTEIN NAPH"/>
    <property type="match status" value="1"/>
</dbReference>
<evidence type="ECO:0000256" key="7">
    <source>
        <dbReference type="SAM" id="MobiDB-lite"/>
    </source>
</evidence>
<dbReference type="Proteomes" id="UP000027037">
    <property type="component" value="Unassembled WGS sequence"/>
</dbReference>
<dbReference type="PROSITE" id="PS51379">
    <property type="entry name" value="4FE4S_FER_2"/>
    <property type="match status" value="1"/>
</dbReference>
<dbReference type="GO" id="GO:0005886">
    <property type="term" value="C:plasma membrane"/>
    <property type="evidence" value="ECO:0007669"/>
    <property type="project" value="TreeGrafter"/>
</dbReference>
<keyword evidence="8" id="KW-1133">Transmembrane helix</keyword>
<dbReference type="InterPro" id="IPR009051">
    <property type="entry name" value="Helical_ferredxn"/>
</dbReference>
<keyword evidence="11" id="KW-1185">Reference proteome</keyword>
<evidence type="ECO:0000313" key="11">
    <source>
        <dbReference type="Proteomes" id="UP000027037"/>
    </source>
</evidence>
<dbReference type="Pfam" id="PF11614">
    <property type="entry name" value="FixG_C"/>
    <property type="match status" value="1"/>
</dbReference>
<dbReference type="GO" id="GO:0046872">
    <property type="term" value="F:metal ion binding"/>
    <property type="evidence" value="ECO:0007669"/>
    <property type="project" value="UniProtKB-KW"/>
</dbReference>
<comment type="caution">
    <text evidence="10">The sequence shown here is derived from an EMBL/GenBank/DDBJ whole genome shotgun (WGS) entry which is preliminary data.</text>
</comment>
<dbReference type="InterPro" id="IPR032879">
    <property type="entry name" value="FixG_C"/>
</dbReference>
<organism evidence="10 11">
    <name type="scientific">Hyphomonas beringensis</name>
    <dbReference type="NCBI Taxonomy" id="1280946"/>
    <lineage>
        <taxon>Bacteria</taxon>
        <taxon>Pseudomonadati</taxon>
        <taxon>Pseudomonadota</taxon>
        <taxon>Alphaproteobacteria</taxon>
        <taxon>Hyphomonadales</taxon>
        <taxon>Hyphomonadaceae</taxon>
        <taxon>Hyphomonas</taxon>
    </lineage>
</organism>
<dbReference type="AlphaFoldDB" id="A0A062TZV4"/>
<keyword evidence="2" id="KW-0004">4Fe-4S</keyword>
<dbReference type="GO" id="GO:0051539">
    <property type="term" value="F:4 iron, 4 sulfur cluster binding"/>
    <property type="evidence" value="ECO:0007669"/>
    <property type="project" value="UniProtKB-KW"/>
</dbReference>
<evidence type="ECO:0000313" key="10">
    <source>
        <dbReference type="EMBL" id="KCZ51023.1"/>
    </source>
</evidence>
<dbReference type="NCBIfam" id="TIGR02745">
    <property type="entry name" value="ccoG_rdxA_fixG"/>
    <property type="match status" value="1"/>
</dbReference>
<evidence type="ECO:0000256" key="8">
    <source>
        <dbReference type="SAM" id="Phobius"/>
    </source>
</evidence>
<dbReference type="Pfam" id="PF13746">
    <property type="entry name" value="Fer4_18"/>
    <property type="match status" value="1"/>
</dbReference>
<evidence type="ECO:0000256" key="5">
    <source>
        <dbReference type="ARBA" id="ARBA00023004"/>
    </source>
</evidence>
<sequence length="489" mass="55531">MVELIGPHNKTSKEGAPAPVPPQHEDLYAKRRQIYPKLAHGKFRTIKWIVMALTLGAYYIVPWIRWDRGEGIPDQAVLADFAGEKFYFFWIQIWPQEAYYIAGLLILAALLLFLVTSLFGRVWCGYTCPQTVWTDLYIWVERAFEGDRAARMRLDKAPWSFNKVWRKLGKHIVWLIIAFWTGGAFILYWHDAPTVAKGWFTGEAPLSAYWFAGILTMTTYFLAGMMREQVCTYMCPWPRIQGALTDEDALNVTYRYDRGEPRGPKRKDQDWEGRGDCIDCNQCVQVCPMGIDIRDGSQLECIHCALCIDACDEMMVRVGRPKGLIAYDTDNAVAARVEGRKPPKWHPFRIRTFLYAALMAAIGGIMLFGLMTKSTFEVNVLKDRSPPFVRLSSGDYRNGYALKLVNKDTTARTLTLKVSGIEGAKVSVIGMEEDTDGEFELPVDAYGVDRYRLLVTAPAGDARRTLIFETTDPKTGETTRDSVPFQGEK</sequence>
<evidence type="ECO:0000256" key="3">
    <source>
        <dbReference type="ARBA" id="ARBA00022723"/>
    </source>
</evidence>
<protein>
    <recommendedName>
        <fullName evidence="9">4Fe-4S ferredoxin-type domain-containing protein</fullName>
    </recommendedName>
</protein>
<feature type="transmembrane region" description="Helical" evidence="8">
    <location>
        <begin position="172"/>
        <end position="189"/>
    </location>
</feature>
<feature type="domain" description="4Fe-4S ferredoxin-type" evidence="9">
    <location>
        <begin position="265"/>
        <end position="296"/>
    </location>
</feature>
<dbReference type="InterPro" id="IPR017896">
    <property type="entry name" value="4Fe4S_Fe-S-bd"/>
</dbReference>
<feature type="transmembrane region" description="Helical" evidence="8">
    <location>
        <begin position="98"/>
        <end position="119"/>
    </location>
</feature>
<dbReference type="OrthoDB" id="9811700at2"/>